<protein>
    <submittedName>
        <fullName evidence="2">Putative transcriptional regulator</fullName>
    </submittedName>
</protein>
<dbReference type="AlphaFoldDB" id="A0A0B5E7I8"/>
<dbReference type="Gene3D" id="1.10.10.10">
    <property type="entry name" value="Winged helix-like DNA-binding domain superfamily/Winged helix DNA-binding domain"/>
    <property type="match status" value="1"/>
</dbReference>
<dbReference type="RefSeq" id="WP_082033329.1">
    <property type="nucleotide sequence ID" value="NZ_CP004393.1"/>
</dbReference>
<feature type="region of interest" description="Disordered" evidence="1">
    <location>
        <begin position="41"/>
        <end position="60"/>
    </location>
</feature>
<dbReference type="SUPFAM" id="SSF46785">
    <property type="entry name" value="Winged helix' DNA-binding domain"/>
    <property type="match status" value="1"/>
</dbReference>
<accession>A0A0B5E7I8</accession>
<evidence type="ECO:0000256" key="1">
    <source>
        <dbReference type="SAM" id="MobiDB-lite"/>
    </source>
</evidence>
<sequence>MALKMHGTLTSAQTGERLGITGEAARQHLVKLAEDGLVSEERRTAGRGRPSSYWHLTDKGQGRFPDTHAALTVDILRSISEVLGPEALDRIVAAREGATQALYAAEMAQRPTLRDRVAKLAELRNTEGYMAVAEEAEDGTFLLIENHCPICAAATFCQGFCRAEKAVFEAVLGAETSVERIEHVVSGGRRCAYRITEAGA</sequence>
<keyword evidence="3" id="KW-1185">Reference proteome</keyword>
<dbReference type="STRING" id="1208324.P73_4316"/>
<dbReference type="EMBL" id="CP004393">
    <property type="protein sequence ID" value="AJE49031.1"/>
    <property type="molecule type" value="Genomic_DNA"/>
</dbReference>
<proteinExistence type="predicted"/>
<reference evidence="2 3" key="1">
    <citation type="journal article" date="2014" name="Int. J. Syst. Evol. Microbiol.">
        <title>Celeribacter indicus sp. nov., a polycyclic aromatic hydrocarbon-degrading bacterium from deep-sea sediment and reclassification of Huaishuia halophila as Celeribacter halophilus comb. nov.</title>
        <authorList>
            <person name="Lai Q."/>
            <person name="Cao J."/>
            <person name="Yuan J."/>
            <person name="Li F."/>
            <person name="Shao Z."/>
        </authorList>
    </citation>
    <scope>NUCLEOTIDE SEQUENCE [LARGE SCALE GENOMIC DNA]</scope>
    <source>
        <strain evidence="2">P73</strain>
    </source>
</reference>
<dbReference type="OrthoDB" id="155998at2"/>
<evidence type="ECO:0000313" key="3">
    <source>
        <dbReference type="Proteomes" id="UP000031521"/>
    </source>
</evidence>
<organism evidence="2 3">
    <name type="scientific">Celeribacter indicus</name>
    <dbReference type="NCBI Taxonomy" id="1208324"/>
    <lineage>
        <taxon>Bacteria</taxon>
        <taxon>Pseudomonadati</taxon>
        <taxon>Pseudomonadota</taxon>
        <taxon>Alphaproteobacteria</taxon>
        <taxon>Rhodobacterales</taxon>
        <taxon>Roseobacteraceae</taxon>
        <taxon>Celeribacter</taxon>
    </lineage>
</organism>
<dbReference type="Proteomes" id="UP000031521">
    <property type="component" value="Chromosome"/>
</dbReference>
<gene>
    <name evidence="2" type="ORF">P73_4316</name>
</gene>
<dbReference type="InterPro" id="IPR036388">
    <property type="entry name" value="WH-like_DNA-bd_sf"/>
</dbReference>
<evidence type="ECO:0000313" key="2">
    <source>
        <dbReference type="EMBL" id="AJE49031.1"/>
    </source>
</evidence>
<dbReference type="InterPro" id="IPR036390">
    <property type="entry name" value="WH_DNA-bd_sf"/>
</dbReference>
<dbReference type="KEGG" id="cid:P73_4316"/>
<dbReference type="HOGENOM" id="CLU_078469_2_0_5"/>
<name>A0A0B5E7I8_9RHOB</name>